<dbReference type="AlphaFoldDB" id="A0A1G5YES7"/>
<dbReference type="STRING" id="279824.SAMN03080617_02476"/>
<dbReference type="OrthoDB" id="828114at2"/>
<sequence>MKNRLIHSNLFQQRFTLLMALLFCLFISSVEYVPQNSESSQTEQASKNQDQTFINVAVDAVVPFVLHVADTVLYLIYQVFSFEFEIPSLQAVSAYYPNQLVEILFERIISTKGP</sequence>
<evidence type="ECO:0000313" key="1">
    <source>
        <dbReference type="EMBL" id="SDA80872.1"/>
    </source>
</evidence>
<reference evidence="2" key="1">
    <citation type="submission" date="2016-10" db="EMBL/GenBank/DDBJ databases">
        <authorList>
            <person name="Varghese N."/>
            <person name="Submissions S."/>
        </authorList>
    </citation>
    <scope>NUCLEOTIDE SEQUENCE [LARGE SCALE GENOMIC DNA]</scope>
    <source>
        <strain evidence="2">DSM 22703</strain>
    </source>
</reference>
<proteinExistence type="predicted"/>
<dbReference type="EMBL" id="FMXE01000016">
    <property type="protein sequence ID" value="SDA80872.1"/>
    <property type="molecule type" value="Genomic_DNA"/>
</dbReference>
<evidence type="ECO:0000313" key="2">
    <source>
        <dbReference type="Proteomes" id="UP000198756"/>
    </source>
</evidence>
<protein>
    <submittedName>
        <fullName evidence="1">Uncharacterized protein</fullName>
    </submittedName>
</protein>
<name>A0A1G5YES7_9BACT</name>
<dbReference type="RefSeq" id="WP_139183627.1">
    <property type="nucleotide sequence ID" value="NZ_FMXE01000016.1"/>
</dbReference>
<accession>A0A1G5YES7</accession>
<organism evidence="1 2">
    <name type="scientific">Algoriphagus alkaliphilus</name>
    <dbReference type="NCBI Taxonomy" id="279824"/>
    <lineage>
        <taxon>Bacteria</taxon>
        <taxon>Pseudomonadati</taxon>
        <taxon>Bacteroidota</taxon>
        <taxon>Cytophagia</taxon>
        <taxon>Cytophagales</taxon>
        <taxon>Cyclobacteriaceae</taxon>
        <taxon>Algoriphagus</taxon>
    </lineage>
</organism>
<keyword evidence="2" id="KW-1185">Reference proteome</keyword>
<gene>
    <name evidence="1" type="ORF">SAMN03080617_02476</name>
</gene>
<dbReference type="Proteomes" id="UP000198756">
    <property type="component" value="Unassembled WGS sequence"/>
</dbReference>